<keyword evidence="4 5" id="KW-0472">Membrane</keyword>
<evidence type="ECO:0000259" key="6">
    <source>
        <dbReference type="Pfam" id="PF14378"/>
    </source>
</evidence>
<feature type="transmembrane region" description="Helical" evidence="5">
    <location>
        <begin position="147"/>
        <end position="169"/>
    </location>
</feature>
<dbReference type="InterPro" id="IPR052185">
    <property type="entry name" value="IPC_Synthase-Related"/>
</dbReference>
<feature type="transmembrane region" description="Helical" evidence="5">
    <location>
        <begin position="242"/>
        <end position="261"/>
    </location>
</feature>
<protein>
    <recommendedName>
        <fullName evidence="6">Inositolphosphotransferase Aur1/Ipt1 domain-containing protein</fullName>
    </recommendedName>
</protein>
<evidence type="ECO:0000313" key="8">
    <source>
        <dbReference type="Proteomes" id="UP001501581"/>
    </source>
</evidence>
<keyword evidence="2 5" id="KW-0812">Transmembrane</keyword>
<dbReference type="PANTHER" id="PTHR31310:SF7">
    <property type="entry name" value="PA-PHOSPHATASE RELATED-FAMILY PROTEIN DDB_G0268928"/>
    <property type="match status" value="1"/>
</dbReference>
<evidence type="ECO:0000256" key="1">
    <source>
        <dbReference type="ARBA" id="ARBA00004141"/>
    </source>
</evidence>
<evidence type="ECO:0000256" key="3">
    <source>
        <dbReference type="ARBA" id="ARBA00022989"/>
    </source>
</evidence>
<dbReference type="RefSeq" id="WP_343995280.1">
    <property type="nucleotide sequence ID" value="NZ_BAAALG010000011.1"/>
</dbReference>
<dbReference type="Pfam" id="PF14378">
    <property type="entry name" value="PAP2_3"/>
    <property type="match status" value="1"/>
</dbReference>
<feature type="transmembrane region" description="Helical" evidence="5">
    <location>
        <begin position="292"/>
        <end position="311"/>
    </location>
</feature>
<dbReference type="SUPFAM" id="SSF48317">
    <property type="entry name" value="Acid phosphatase/Vanadium-dependent haloperoxidase"/>
    <property type="match status" value="1"/>
</dbReference>
<dbReference type="Proteomes" id="UP001501581">
    <property type="component" value="Unassembled WGS sequence"/>
</dbReference>
<feature type="domain" description="Inositolphosphotransferase Aur1/Ipt1" evidence="6">
    <location>
        <begin position="141"/>
        <end position="306"/>
    </location>
</feature>
<comment type="subcellular location">
    <subcellularLocation>
        <location evidence="1">Membrane</location>
        <topology evidence="1">Multi-pass membrane protein</topology>
    </subcellularLocation>
</comment>
<proteinExistence type="predicted"/>
<dbReference type="PANTHER" id="PTHR31310">
    <property type="match status" value="1"/>
</dbReference>
<dbReference type="InterPro" id="IPR036938">
    <property type="entry name" value="PAP2/HPO_sf"/>
</dbReference>
<accession>A0ABP4EHW3</accession>
<organism evidence="7 8">
    <name type="scientific">Nocardioides dubius</name>
    <dbReference type="NCBI Taxonomy" id="317019"/>
    <lineage>
        <taxon>Bacteria</taxon>
        <taxon>Bacillati</taxon>
        <taxon>Actinomycetota</taxon>
        <taxon>Actinomycetes</taxon>
        <taxon>Propionibacteriales</taxon>
        <taxon>Nocardioidaceae</taxon>
        <taxon>Nocardioides</taxon>
    </lineage>
</organism>
<dbReference type="CDD" id="cd03386">
    <property type="entry name" value="PAP2_Aur1_like"/>
    <property type="match status" value="1"/>
</dbReference>
<evidence type="ECO:0000256" key="4">
    <source>
        <dbReference type="ARBA" id="ARBA00023136"/>
    </source>
</evidence>
<evidence type="ECO:0000256" key="2">
    <source>
        <dbReference type="ARBA" id="ARBA00022692"/>
    </source>
</evidence>
<evidence type="ECO:0000313" key="7">
    <source>
        <dbReference type="EMBL" id="GAA1106007.1"/>
    </source>
</evidence>
<feature type="transmembrane region" description="Helical" evidence="5">
    <location>
        <begin position="268"/>
        <end position="286"/>
    </location>
</feature>
<keyword evidence="8" id="KW-1185">Reference proteome</keyword>
<evidence type="ECO:0000256" key="5">
    <source>
        <dbReference type="SAM" id="Phobius"/>
    </source>
</evidence>
<comment type="caution">
    <text evidence="7">The sequence shown here is derived from an EMBL/GenBank/DDBJ whole genome shotgun (WGS) entry which is preliminary data.</text>
</comment>
<gene>
    <name evidence="7" type="ORF">GCM10009668_26970</name>
</gene>
<feature type="transmembrane region" description="Helical" evidence="5">
    <location>
        <begin position="181"/>
        <end position="199"/>
    </location>
</feature>
<reference evidence="8" key="1">
    <citation type="journal article" date="2019" name="Int. J. Syst. Evol. Microbiol.">
        <title>The Global Catalogue of Microorganisms (GCM) 10K type strain sequencing project: providing services to taxonomists for standard genome sequencing and annotation.</title>
        <authorList>
            <consortium name="The Broad Institute Genomics Platform"/>
            <consortium name="The Broad Institute Genome Sequencing Center for Infectious Disease"/>
            <person name="Wu L."/>
            <person name="Ma J."/>
        </authorList>
    </citation>
    <scope>NUCLEOTIDE SEQUENCE [LARGE SCALE GENOMIC DNA]</scope>
    <source>
        <strain evidence="8">JCM 13008</strain>
    </source>
</reference>
<feature type="transmembrane region" description="Helical" evidence="5">
    <location>
        <begin position="23"/>
        <end position="40"/>
    </location>
</feature>
<sequence length="334" mass="37619">MASEVEREDDLQAHIRHSGATSVAARVLAFGGFLAILAIWTLKFGIPSDTVQIFVWLWGATIAWNIQEPAQHHLGFIRDWWAPLLALVLYFYGRGLADELYAMPVAFTMPIDVDKWMFGGHLPTLWLQEQWCGSPCDPHSDARWFDLLFTLVYSTHFIFGLTLAVVLWLRNRVEWKKWMRRYIGLNFAGLAVYVLYPMAPPWMASRDGYMVGEEVVRLTSRGWGDTGMGRYHLILTGVGNPVAAMPSLHAGTAFLISFYLISRFRNAWAWLSLLYPIVMSLGLIYYAEHYVIDTIAGAALAVAVILVCGWWERARGETGAVREPEPATSGVSEG</sequence>
<name>A0ABP4EHW3_9ACTN</name>
<dbReference type="InterPro" id="IPR026841">
    <property type="entry name" value="Aur1/Ipt1"/>
</dbReference>
<keyword evidence="3 5" id="KW-1133">Transmembrane helix</keyword>
<dbReference type="Gene3D" id="1.20.144.10">
    <property type="entry name" value="Phosphatidic acid phosphatase type 2/haloperoxidase"/>
    <property type="match status" value="1"/>
</dbReference>
<dbReference type="EMBL" id="BAAALG010000011">
    <property type="protein sequence ID" value="GAA1106007.1"/>
    <property type="molecule type" value="Genomic_DNA"/>
</dbReference>